<evidence type="ECO:0000256" key="2">
    <source>
        <dbReference type="ARBA" id="ARBA00023015"/>
    </source>
</evidence>
<accession>A0ABY8QTS2</accession>
<gene>
    <name evidence="7" type="ORF">LWF01_00620</name>
</gene>
<keyword evidence="3 5" id="KW-0238">DNA-binding</keyword>
<name>A0ABY8QTS2_9MICO</name>
<dbReference type="InterPro" id="IPR039538">
    <property type="entry name" value="BetI_C"/>
</dbReference>
<dbReference type="EMBL" id="CP090958">
    <property type="protein sequence ID" value="WGW12303.1"/>
    <property type="molecule type" value="Genomic_DNA"/>
</dbReference>
<dbReference type="InterPro" id="IPR036271">
    <property type="entry name" value="Tet_transcr_reg_TetR-rel_C_sf"/>
</dbReference>
<dbReference type="Gene3D" id="1.10.357.10">
    <property type="entry name" value="Tetracycline Repressor, domain 2"/>
    <property type="match status" value="1"/>
</dbReference>
<evidence type="ECO:0000256" key="5">
    <source>
        <dbReference type="PROSITE-ProRule" id="PRU00335"/>
    </source>
</evidence>
<proteinExistence type="predicted"/>
<evidence type="ECO:0000256" key="3">
    <source>
        <dbReference type="ARBA" id="ARBA00023125"/>
    </source>
</evidence>
<dbReference type="SUPFAM" id="SSF46689">
    <property type="entry name" value="Homeodomain-like"/>
    <property type="match status" value="1"/>
</dbReference>
<dbReference type="Proteomes" id="UP001209083">
    <property type="component" value="Chromosome"/>
</dbReference>
<sequence length="187" mass="20408">MDAAREVAVDSGLVALTLKSVGAQADVASSLVAHYFPTMNDLVIETFKSLVEEELSTLQQLQSNEQSELERMKTLVGWLLGDARIEVTAVWLDALILGRRNNDLAAEVRSQLDNWQMAVSGSIRRGIESGEFECKNPDVVAAHILCLIDGLNAHSLVEYEDSPGLGNFLRQLVEIELLLPTGSLSTT</sequence>
<feature type="domain" description="HTH tetR-type" evidence="6">
    <location>
        <begin position="1"/>
        <end position="54"/>
    </location>
</feature>
<feature type="DNA-binding region" description="H-T-H motif" evidence="5">
    <location>
        <begin position="17"/>
        <end position="36"/>
    </location>
</feature>
<keyword evidence="4" id="KW-0804">Transcription</keyword>
<dbReference type="SUPFAM" id="SSF48498">
    <property type="entry name" value="Tetracyclin repressor-like, C-terminal domain"/>
    <property type="match status" value="1"/>
</dbReference>
<dbReference type="PROSITE" id="PS50977">
    <property type="entry name" value="HTH_TETR_2"/>
    <property type="match status" value="1"/>
</dbReference>
<evidence type="ECO:0000259" key="6">
    <source>
        <dbReference type="PROSITE" id="PS50977"/>
    </source>
</evidence>
<evidence type="ECO:0000256" key="4">
    <source>
        <dbReference type="ARBA" id="ARBA00023163"/>
    </source>
</evidence>
<dbReference type="InterPro" id="IPR001647">
    <property type="entry name" value="HTH_TetR"/>
</dbReference>
<organism evidence="7 8">
    <name type="scientific">Saxibacter everestensis</name>
    <dbReference type="NCBI Taxonomy" id="2909229"/>
    <lineage>
        <taxon>Bacteria</taxon>
        <taxon>Bacillati</taxon>
        <taxon>Actinomycetota</taxon>
        <taxon>Actinomycetes</taxon>
        <taxon>Micrococcales</taxon>
        <taxon>Brevibacteriaceae</taxon>
        <taxon>Saxibacter</taxon>
    </lineage>
</organism>
<evidence type="ECO:0000256" key="1">
    <source>
        <dbReference type="ARBA" id="ARBA00022491"/>
    </source>
</evidence>
<keyword evidence="2" id="KW-0805">Transcription regulation</keyword>
<evidence type="ECO:0000313" key="7">
    <source>
        <dbReference type="EMBL" id="WGW12303.1"/>
    </source>
</evidence>
<reference evidence="7 8" key="1">
    <citation type="submission" date="2023-05" db="EMBL/GenBank/DDBJ databases">
        <title>Lithophilousrod everest ZFBP1038 complete genpme.</title>
        <authorList>
            <person name="Tian M."/>
        </authorList>
    </citation>
    <scope>NUCLEOTIDE SEQUENCE [LARGE SCALE GENOMIC DNA]</scope>
    <source>
        <strain evidence="7 8">ZFBP1038</strain>
    </source>
</reference>
<dbReference type="RefSeq" id="WP_349639102.1">
    <property type="nucleotide sequence ID" value="NZ_CP090958.1"/>
</dbReference>
<keyword evidence="1" id="KW-0678">Repressor</keyword>
<protein>
    <submittedName>
        <fullName evidence="7">TetR family transcriptional regulator C-terminal domain-containing protein</fullName>
    </submittedName>
</protein>
<dbReference type="Pfam" id="PF13977">
    <property type="entry name" value="TetR_C_6"/>
    <property type="match status" value="1"/>
</dbReference>
<evidence type="ECO:0000313" key="8">
    <source>
        <dbReference type="Proteomes" id="UP001209083"/>
    </source>
</evidence>
<dbReference type="Pfam" id="PF00440">
    <property type="entry name" value="TetR_N"/>
    <property type="match status" value="1"/>
</dbReference>
<keyword evidence="8" id="KW-1185">Reference proteome</keyword>
<dbReference type="InterPro" id="IPR009057">
    <property type="entry name" value="Homeodomain-like_sf"/>
</dbReference>